<evidence type="ECO:0000256" key="2">
    <source>
        <dbReference type="ARBA" id="ARBA00022737"/>
    </source>
</evidence>
<feature type="repeat" description="PPR" evidence="3">
    <location>
        <begin position="383"/>
        <end position="417"/>
    </location>
</feature>
<keyword evidence="5" id="KW-1185">Reference proteome</keyword>
<proteinExistence type="inferred from homology"/>
<gene>
    <name evidence="4" type="ORF">JCGZ_10931</name>
</gene>
<dbReference type="PROSITE" id="PS51375">
    <property type="entry name" value="PPR"/>
    <property type="match status" value="7"/>
</dbReference>
<dbReference type="InterPro" id="IPR002885">
    <property type="entry name" value="PPR_rpt"/>
</dbReference>
<feature type="repeat" description="PPR" evidence="3">
    <location>
        <begin position="313"/>
        <end position="347"/>
    </location>
</feature>
<evidence type="ECO:0000313" key="4">
    <source>
        <dbReference type="EMBL" id="KDP35484.1"/>
    </source>
</evidence>
<feature type="repeat" description="PPR" evidence="3">
    <location>
        <begin position="238"/>
        <end position="277"/>
    </location>
</feature>
<comment type="similarity">
    <text evidence="1">Belongs to the PPR family. P subfamily.</text>
</comment>
<dbReference type="InterPro" id="IPR050667">
    <property type="entry name" value="PPR-containing_protein"/>
</dbReference>
<sequence>MSSAAYSLKSALISVVASCEKSLFKVHYSAVSACMLEDHVFDSSAVDKGKIVGEALRCCNPKEHGKSKIGRNTRKSGLFPIVATIFKTLNWELATDKRFFRIVSDHGLSHSINAFRVIVHAFASAGLQMEVHFLIREIISYYKKVNLDVPDLFSTLLDLPADPHAGISSSIINALIKVFAENKMFENALDVFVQAKKFGLEPTILSCNFLLKCCIEANQVEFVRSLFEELKDFGPSPNVYTYTIMMDYYCKGHLGQNIDIKEASKVLEEMEKTGRSPTVVTYSVYIHGLCRAGCVDSASKLLEFLRTENKPLNCYCYNAVIHGFCQKGDLFEALRLFEDMKNNGISPDIYSYSILIDGFCKNGDVKYAIDLIEKMDDCDVKPSLVTYSSLFNSLCKSGQTDDSLDVFRKLGASGYKLDVISYNILMNGFLLQG</sequence>
<dbReference type="Proteomes" id="UP000027138">
    <property type="component" value="Unassembled WGS sequence"/>
</dbReference>
<protein>
    <recommendedName>
        <fullName evidence="6">Pentacotripeptide-repeat region of PRORP domain-containing protein</fullName>
    </recommendedName>
</protein>
<feature type="repeat" description="PPR" evidence="3">
    <location>
        <begin position="278"/>
        <end position="312"/>
    </location>
</feature>
<name>A0A067KUE8_JATCU</name>
<evidence type="ECO:0000256" key="3">
    <source>
        <dbReference type="PROSITE-ProRule" id="PRU00708"/>
    </source>
</evidence>
<feature type="repeat" description="PPR" evidence="3">
    <location>
        <begin position="168"/>
        <end position="202"/>
    </location>
</feature>
<keyword evidence="2" id="KW-0677">Repeat</keyword>
<organism evidence="4 5">
    <name type="scientific">Jatropha curcas</name>
    <name type="common">Barbados nut</name>
    <dbReference type="NCBI Taxonomy" id="180498"/>
    <lineage>
        <taxon>Eukaryota</taxon>
        <taxon>Viridiplantae</taxon>
        <taxon>Streptophyta</taxon>
        <taxon>Embryophyta</taxon>
        <taxon>Tracheophyta</taxon>
        <taxon>Spermatophyta</taxon>
        <taxon>Magnoliopsida</taxon>
        <taxon>eudicotyledons</taxon>
        <taxon>Gunneridae</taxon>
        <taxon>Pentapetalae</taxon>
        <taxon>rosids</taxon>
        <taxon>fabids</taxon>
        <taxon>Malpighiales</taxon>
        <taxon>Euphorbiaceae</taxon>
        <taxon>Crotonoideae</taxon>
        <taxon>Jatropheae</taxon>
        <taxon>Jatropha</taxon>
    </lineage>
</organism>
<dbReference type="OrthoDB" id="185373at2759"/>
<dbReference type="Gene3D" id="1.25.40.10">
    <property type="entry name" value="Tetratricopeptide repeat domain"/>
    <property type="match status" value="3"/>
</dbReference>
<dbReference type="NCBIfam" id="TIGR00756">
    <property type="entry name" value="PPR"/>
    <property type="match status" value="6"/>
</dbReference>
<feature type="repeat" description="PPR" evidence="3">
    <location>
        <begin position="348"/>
        <end position="382"/>
    </location>
</feature>
<evidence type="ECO:0000256" key="1">
    <source>
        <dbReference type="ARBA" id="ARBA00007626"/>
    </source>
</evidence>
<dbReference type="PANTHER" id="PTHR47939">
    <property type="entry name" value="MEMBRANE-ASSOCIATED SALT-INDUCIBLE PROTEIN-LIKE"/>
    <property type="match status" value="1"/>
</dbReference>
<dbReference type="Pfam" id="PF13041">
    <property type="entry name" value="PPR_2"/>
    <property type="match status" value="4"/>
</dbReference>
<dbReference type="Pfam" id="PF01535">
    <property type="entry name" value="PPR"/>
    <property type="match status" value="1"/>
</dbReference>
<evidence type="ECO:0008006" key="6">
    <source>
        <dbReference type="Google" id="ProtNLM"/>
    </source>
</evidence>
<accession>A0A067KUE8</accession>
<dbReference type="AlphaFoldDB" id="A0A067KUE8"/>
<dbReference type="PANTHER" id="PTHR47939:SF13">
    <property type="entry name" value="OS03G0201400 PROTEIN"/>
    <property type="match status" value="1"/>
</dbReference>
<dbReference type="EMBL" id="KK914485">
    <property type="protein sequence ID" value="KDP35484.1"/>
    <property type="molecule type" value="Genomic_DNA"/>
</dbReference>
<feature type="repeat" description="PPR" evidence="3">
    <location>
        <begin position="203"/>
        <end position="237"/>
    </location>
</feature>
<evidence type="ECO:0000313" key="5">
    <source>
        <dbReference type="Proteomes" id="UP000027138"/>
    </source>
</evidence>
<dbReference type="InterPro" id="IPR011990">
    <property type="entry name" value="TPR-like_helical_dom_sf"/>
</dbReference>
<reference evidence="4 5" key="1">
    <citation type="journal article" date="2014" name="PLoS ONE">
        <title>Global Analysis of Gene Expression Profiles in Physic Nut (Jatropha curcas L.) Seedlings Exposed to Salt Stress.</title>
        <authorList>
            <person name="Zhang L."/>
            <person name="Zhang C."/>
            <person name="Wu P."/>
            <person name="Chen Y."/>
            <person name="Li M."/>
            <person name="Jiang H."/>
            <person name="Wu G."/>
        </authorList>
    </citation>
    <scope>NUCLEOTIDE SEQUENCE [LARGE SCALE GENOMIC DNA]</scope>
    <source>
        <strain evidence="5">cv. GZQX0401</strain>
        <tissue evidence="4">Young leaves</tissue>
    </source>
</reference>